<keyword evidence="9 14" id="KW-0472">Membrane</keyword>
<evidence type="ECO:0000256" key="4">
    <source>
        <dbReference type="ARBA" id="ARBA00022516"/>
    </source>
</evidence>
<dbReference type="UniPathway" id="UPA00085"/>
<dbReference type="RefSeq" id="WP_075691846.1">
    <property type="nucleotide sequence ID" value="NZ_CP009248.1"/>
</dbReference>
<dbReference type="PANTHER" id="PTHR14269">
    <property type="entry name" value="CDP-DIACYLGLYCEROL--GLYCEROL-3-PHOSPHATE 3-PHOSPHATIDYLTRANSFERASE-RELATED"/>
    <property type="match status" value="1"/>
</dbReference>
<evidence type="ECO:0000313" key="16">
    <source>
        <dbReference type="Proteomes" id="UP000185469"/>
    </source>
</evidence>
<dbReference type="InterPro" id="IPR000462">
    <property type="entry name" value="CDP-OH_P_trans"/>
</dbReference>
<organism evidence="15 16">
    <name type="scientific">Corynebacterium sphenisci DSM 44792</name>
    <dbReference type="NCBI Taxonomy" id="1437874"/>
    <lineage>
        <taxon>Bacteria</taxon>
        <taxon>Bacillati</taxon>
        <taxon>Actinomycetota</taxon>
        <taxon>Actinomycetes</taxon>
        <taxon>Mycobacteriales</taxon>
        <taxon>Corynebacteriaceae</taxon>
        <taxon>Corynebacterium</taxon>
    </lineage>
</organism>
<name>A0A1L7CXL1_9CORY</name>
<dbReference type="Gene3D" id="1.20.120.1760">
    <property type="match status" value="1"/>
</dbReference>
<evidence type="ECO:0000313" key="15">
    <source>
        <dbReference type="EMBL" id="APT90596.1"/>
    </source>
</evidence>
<dbReference type="GO" id="GO:0016020">
    <property type="term" value="C:membrane"/>
    <property type="evidence" value="ECO:0007669"/>
    <property type="project" value="UniProtKB-SubCell"/>
</dbReference>
<feature type="transmembrane region" description="Helical" evidence="14">
    <location>
        <begin position="16"/>
        <end position="35"/>
    </location>
</feature>
<evidence type="ECO:0000256" key="2">
    <source>
        <dbReference type="ARBA" id="ARBA00005074"/>
    </source>
</evidence>
<dbReference type="Pfam" id="PF01066">
    <property type="entry name" value="CDP-OH_P_transf"/>
    <property type="match status" value="1"/>
</dbReference>
<dbReference type="OrthoDB" id="9796672at2"/>
<dbReference type="Proteomes" id="UP000185469">
    <property type="component" value="Chromosome"/>
</dbReference>
<protein>
    <recommendedName>
        <fullName evidence="12">CDP-diacylglycerol--glycerol-3-phosphate 3-phosphatidyltransferase</fullName>
        <ecNumber evidence="12">2.7.8.5</ecNumber>
    </recommendedName>
</protein>
<keyword evidence="11" id="KW-1208">Phospholipid metabolism</keyword>
<accession>A0A1L7CXL1</accession>
<dbReference type="PANTHER" id="PTHR14269:SF52">
    <property type="entry name" value="PHOSPHATIDYLGLYCEROPHOSPHATE SYNTHASE-RELATED"/>
    <property type="match status" value="1"/>
</dbReference>
<dbReference type="AlphaFoldDB" id="A0A1L7CXL1"/>
<sequence length="188" mass="20611">MTSKPAERATASNWNLPNALTVLRIVAVPAFLWLLLHDGGATDRWRWWALAAFCLLMATDRIDGQIARSRGLITDFGKIADPIADKLLMIGALVGLNLIGALPWWVTVVIVIRELGITVWRMVLLRGGQVVPASRGGKIKTVLQTLAVALFIVPVDWVRIPAWIVMAAALAVTVLTGVQYILDSRRAR</sequence>
<dbReference type="GO" id="GO:0008444">
    <property type="term" value="F:CDP-diacylglycerol-glycerol-3-phosphate 3-phosphatidyltransferase activity"/>
    <property type="evidence" value="ECO:0007669"/>
    <property type="project" value="UniProtKB-UniRule"/>
</dbReference>
<feature type="transmembrane region" description="Helical" evidence="14">
    <location>
        <begin position="87"/>
        <end position="112"/>
    </location>
</feature>
<dbReference type="InterPro" id="IPR050324">
    <property type="entry name" value="CDP-alcohol_PTase-I"/>
</dbReference>
<dbReference type="STRING" id="1437874.CSPHI_05575"/>
<keyword evidence="8" id="KW-0443">Lipid metabolism</keyword>
<proteinExistence type="inferred from homology"/>
<evidence type="ECO:0000256" key="14">
    <source>
        <dbReference type="SAM" id="Phobius"/>
    </source>
</evidence>
<dbReference type="PIRSF" id="PIRSF000847">
    <property type="entry name" value="Phos_ph_gly_syn"/>
    <property type="match status" value="1"/>
</dbReference>
<evidence type="ECO:0000256" key="9">
    <source>
        <dbReference type="ARBA" id="ARBA00023136"/>
    </source>
</evidence>
<evidence type="ECO:0000256" key="7">
    <source>
        <dbReference type="ARBA" id="ARBA00022989"/>
    </source>
</evidence>
<dbReference type="NCBIfam" id="TIGR00560">
    <property type="entry name" value="pgsA"/>
    <property type="match status" value="1"/>
</dbReference>
<keyword evidence="4" id="KW-0444">Lipid biosynthesis</keyword>
<dbReference type="EC" id="2.7.8.5" evidence="12"/>
<keyword evidence="5 13" id="KW-0808">Transferase</keyword>
<keyword evidence="6 14" id="KW-0812">Transmembrane</keyword>
<dbReference type="KEGG" id="csph:CSPHI_05575"/>
<keyword evidence="10" id="KW-0594">Phospholipid biosynthesis</keyword>
<dbReference type="PROSITE" id="PS00379">
    <property type="entry name" value="CDP_ALCOHOL_P_TRANSF"/>
    <property type="match status" value="1"/>
</dbReference>
<gene>
    <name evidence="15" type="ORF">CSPHI_05575</name>
</gene>
<comment type="subcellular location">
    <subcellularLocation>
        <location evidence="1">Membrane</location>
        <topology evidence="1">Multi-pass membrane protein</topology>
    </subcellularLocation>
</comment>
<dbReference type="InterPro" id="IPR048254">
    <property type="entry name" value="CDP_ALCOHOL_P_TRANSF_CS"/>
</dbReference>
<evidence type="ECO:0000256" key="6">
    <source>
        <dbReference type="ARBA" id="ARBA00022692"/>
    </source>
</evidence>
<keyword evidence="16" id="KW-1185">Reference proteome</keyword>
<evidence type="ECO:0000256" key="11">
    <source>
        <dbReference type="ARBA" id="ARBA00023264"/>
    </source>
</evidence>
<feature type="transmembrane region" description="Helical" evidence="14">
    <location>
        <begin position="163"/>
        <end position="182"/>
    </location>
</feature>
<comment type="pathway">
    <text evidence="2">Lipid metabolism; phospholipid metabolism.</text>
</comment>
<evidence type="ECO:0000256" key="5">
    <source>
        <dbReference type="ARBA" id="ARBA00022679"/>
    </source>
</evidence>
<keyword evidence="7 14" id="KW-1133">Transmembrane helix</keyword>
<dbReference type="EMBL" id="CP009248">
    <property type="protein sequence ID" value="APT90596.1"/>
    <property type="molecule type" value="Genomic_DNA"/>
</dbReference>
<evidence type="ECO:0000256" key="3">
    <source>
        <dbReference type="ARBA" id="ARBA00010441"/>
    </source>
</evidence>
<comment type="similarity">
    <text evidence="3 13">Belongs to the CDP-alcohol phosphatidyltransferase class-I family.</text>
</comment>
<reference evidence="15 16" key="1">
    <citation type="submission" date="2014-08" db="EMBL/GenBank/DDBJ databases">
        <title>Complete genome sequence of Corynebacterium sphenisci CECT 5990(T) (=DSM 44792(T)), isolated from healthy wild penguins.</title>
        <authorList>
            <person name="Ruckert C."/>
            <person name="Albersmeier A."/>
            <person name="Winkler A."/>
            <person name="Kalinowski J."/>
        </authorList>
    </citation>
    <scope>NUCLEOTIDE SEQUENCE [LARGE SCALE GENOMIC DNA]</scope>
    <source>
        <strain evidence="15 16">DSM 44792</strain>
    </source>
</reference>
<dbReference type="InterPro" id="IPR004570">
    <property type="entry name" value="Phosphatidylglycerol_P_synth"/>
</dbReference>
<evidence type="ECO:0000256" key="12">
    <source>
        <dbReference type="NCBIfam" id="TIGR00560"/>
    </source>
</evidence>
<evidence type="ECO:0000256" key="1">
    <source>
        <dbReference type="ARBA" id="ARBA00004141"/>
    </source>
</evidence>
<evidence type="ECO:0000256" key="10">
    <source>
        <dbReference type="ARBA" id="ARBA00023209"/>
    </source>
</evidence>
<dbReference type="InterPro" id="IPR043130">
    <property type="entry name" value="CDP-OH_PTrfase_TM_dom"/>
</dbReference>
<evidence type="ECO:0000256" key="8">
    <source>
        <dbReference type="ARBA" id="ARBA00023098"/>
    </source>
</evidence>
<evidence type="ECO:0000256" key="13">
    <source>
        <dbReference type="RuleBase" id="RU003750"/>
    </source>
</evidence>
<dbReference type="GO" id="GO:0046474">
    <property type="term" value="P:glycerophospholipid biosynthetic process"/>
    <property type="evidence" value="ECO:0007669"/>
    <property type="project" value="TreeGrafter"/>
</dbReference>